<keyword evidence="9" id="KW-1185">Reference proteome</keyword>
<organism evidence="8 9">
    <name type="scientific">Mycolicibacterium frederiksbergense</name>
    <dbReference type="NCBI Taxonomy" id="117567"/>
    <lineage>
        <taxon>Bacteria</taxon>
        <taxon>Bacillati</taxon>
        <taxon>Actinomycetota</taxon>
        <taxon>Actinomycetes</taxon>
        <taxon>Mycobacteriales</taxon>
        <taxon>Mycobacteriaceae</taxon>
        <taxon>Mycolicibacterium</taxon>
    </lineage>
</organism>
<dbReference type="InterPro" id="IPR036396">
    <property type="entry name" value="Cyt_P450_sf"/>
</dbReference>
<dbReference type="InterPro" id="IPR001128">
    <property type="entry name" value="Cyt_P450"/>
</dbReference>
<evidence type="ECO:0000256" key="1">
    <source>
        <dbReference type="ARBA" id="ARBA00001971"/>
    </source>
</evidence>
<dbReference type="Gene3D" id="1.10.630.10">
    <property type="entry name" value="Cytochrome P450"/>
    <property type="match status" value="1"/>
</dbReference>
<dbReference type="EMBL" id="JARXVE010000001">
    <property type="protein sequence ID" value="MDH6194243.1"/>
    <property type="molecule type" value="Genomic_DNA"/>
</dbReference>
<dbReference type="CDD" id="cd11033">
    <property type="entry name" value="CYP142-like"/>
    <property type="match status" value="1"/>
</dbReference>
<dbReference type="PANTHER" id="PTHR46696:SF4">
    <property type="entry name" value="BIOTIN BIOSYNTHESIS CYTOCHROME P450"/>
    <property type="match status" value="1"/>
</dbReference>
<evidence type="ECO:0000256" key="2">
    <source>
        <dbReference type="ARBA" id="ARBA00010617"/>
    </source>
</evidence>
<evidence type="ECO:0000256" key="3">
    <source>
        <dbReference type="ARBA" id="ARBA00022617"/>
    </source>
</evidence>
<evidence type="ECO:0000256" key="7">
    <source>
        <dbReference type="ARBA" id="ARBA00023033"/>
    </source>
</evidence>
<keyword evidence="3" id="KW-0349">Heme</keyword>
<sequence length="443" mass="49469">MTKEGIALLSRWIRLYPGEVGIAPRVNGAPPPEVPRAEVNLGSWRFWREDDDVRDGAFAALRRHAPISYHPACIEDGFPESHGHWAVTRYDDVFYASRHPEIFSSASGITIGDQTPELAEYFGSMIAMDDPRHARLRNIVRSGFTPRVVALIEESVRDRARRLVADMMARNPDGSAELVTELAGPLPLQVICDMMGIPERDHQRIFHWTNVILGFGDPDLTTDFDEFAAVAMEIGAYATALADERRVTPAEDLTTSLVQAEVDGDRLTSAEVASFFILLVVAGNETTRNAISHGVLALTRYPEQRHMWWSKYHELAPTAVEEIVRWASPVSYMRRTVTRDTVLGGTPLPAGAKVTLWYGSANRDESKFADPWMFDISRHPNPHLGFGGGGAHFCLGANLARREITVAFEELYRQVPGIVATEEPDRLQSSFIHGIKRMPVAWR</sequence>
<name>A0ABT6KU49_9MYCO</name>
<evidence type="ECO:0000256" key="4">
    <source>
        <dbReference type="ARBA" id="ARBA00022723"/>
    </source>
</evidence>
<evidence type="ECO:0000256" key="6">
    <source>
        <dbReference type="ARBA" id="ARBA00023004"/>
    </source>
</evidence>
<comment type="similarity">
    <text evidence="2">Belongs to the cytochrome P450 family.</text>
</comment>
<comment type="cofactor">
    <cofactor evidence="1">
        <name>heme</name>
        <dbReference type="ChEBI" id="CHEBI:30413"/>
    </cofactor>
</comment>
<dbReference type="Proteomes" id="UP001160130">
    <property type="component" value="Unassembled WGS sequence"/>
</dbReference>
<keyword evidence="7" id="KW-0503">Monooxygenase</keyword>
<dbReference type="EC" id="1.14.15.14" evidence="8"/>
<keyword evidence="5 8" id="KW-0560">Oxidoreductase</keyword>
<protein>
    <submittedName>
        <fullName evidence="8">Cytochrome P450</fullName>
        <ecNumber evidence="8">1.14.15.14</ecNumber>
    </submittedName>
</protein>
<keyword evidence="4" id="KW-0479">Metal-binding</keyword>
<gene>
    <name evidence="8" type="ORF">M2272_000864</name>
</gene>
<dbReference type="GO" id="GO:0016491">
    <property type="term" value="F:oxidoreductase activity"/>
    <property type="evidence" value="ECO:0007669"/>
    <property type="project" value="UniProtKB-KW"/>
</dbReference>
<evidence type="ECO:0000256" key="5">
    <source>
        <dbReference type="ARBA" id="ARBA00023002"/>
    </source>
</evidence>
<reference evidence="8 9" key="1">
    <citation type="submission" date="2023-04" db="EMBL/GenBank/DDBJ databases">
        <title>Forest soil microbial communities from Buena Vista Peninsula, Colon Province, Panama.</title>
        <authorList>
            <person name="Bouskill N."/>
        </authorList>
    </citation>
    <scope>NUCLEOTIDE SEQUENCE [LARGE SCALE GENOMIC DNA]</scope>
    <source>
        <strain evidence="8 9">AC80</strain>
    </source>
</reference>
<proteinExistence type="inferred from homology"/>
<dbReference type="PANTHER" id="PTHR46696">
    <property type="entry name" value="P450, PUTATIVE (EUROFUNG)-RELATED"/>
    <property type="match status" value="1"/>
</dbReference>
<dbReference type="InterPro" id="IPR002397">
    <property type="entry name" value="Cyt_P450_B"/>
</dbReference>
<evidence type="ECO:0000313" key="8">
    <source>
        <dbReference type="EMBL" id="MDH6194243.1"/>
    </source>
</evidence>
<keyword evidence="6" id="KW-0408">Iron</keyword>
<dbReference type="Pfam" id="PF00067">
    <property type="entry name" value="p450"/>
    <property type="match status" value="1"/>
</dbReference>
<accession>A0ABT6KU49</accession>
<comment type="caution">
    <text evidence="8">The sequence shown here is derived from an EMBL/GenBank/DDBJ whole genome shotgun (WGS) entry which is preliminary data.</text>
</comment>
<dbReference type="PRINTS" id="PR00359">
    <property type="entry name" value="BP450"/>
</dbReference>
<evidence type="ECO:0000313" key="9">
    <source>
        <dbReference type="Proteomes" id="UP001160130"/>
    </source>
</evidence>
<dbReference type="SUPFAM" id="SSF48264">
    <property type="entry name" value="Cytochrome P450"/>
    <property type="match status" value="1"/>
</dbReference>